<dbReference type="EMBL" id="JBHRTP010000086">
    <property type="protein sequence ID" value="MFC3110709.1"/>
    <property type="molecule type" value="Genomic_DNA"/>
</dbReference>
<dbReference type="Proteomes" id="UP001595530">
    <property type="component" value="Unassembled WGS sequence"/>
</dbReference>
<reference evidence="2" key="1">
    <citation type="journal article" date="2019" name="Int. J. Syst. Evol. Microbiol.">
        <title>The Global Catalogue of Microorganisms (GCM) 10K type strain sequencing project: providing services to taxonomists for standard genome sequencing and annotation.</title>
        <authorList>
            <consortium name="The Broad Institute Genomics Platform"/>
            <consortium name="The Broad Institute Genome Sequencing Center for Infectious Disease"/>
            <person name="Wu L."/>
            <person name="Ma J."/>
        </authorList>
    </citation>
    <scope>NUCLEOTIDE SEQUENCE [LARGE SCALE GENOMIC DNA]</scope>
    <source>
        <strain evidence="2">KCTC 42986</strain>
    </source>
</reference>
<evidence type="ECO:0000313" key="2">
    <source>
        <dbReference type="Proteomes" id="UP001595530"/>
    </source>
</evidence>
<name>A0ABV7F6H9_9BURK</name>
<dbReference type="RefSeq" id="WP_390324408.1">
    <property type="nucleotide sequence ID" value="NZ_JBHRTP010000086.1"/>
</dbReference>
<gene>
    <name evidence="1" type="ORF">ACFOFO_22600</name>
</gene>
<keyword evidence="2" id="KW-1185">Reference proteome</keyword>
<comment type="caution">
    <text evidence="1">The sequence shown here is derived from an EMBL/GenBank/DDBJ whole genome shotgun (WGS) entry which is preliminary data.</text>
</comment>
<sequence length="138" mass="14962">MKATTKSAEDVWPGESLEQVKDRFALWRKGRKRGERISNALWASAVGLVAQHGLQRTAQELRVDCNLLKKHIARNAGSTRTAKAASQFVELFAQPASSAVPAAQCVVEMENARGGKMRVELGNIDGLAGLASAFWSAR</sequence>
<proteinExistence type="predicted"/>
<protein>
    <submittedName>
        <fullName evidence="1">Uncharacterized protein</fullName>
    </submittedName>
</protein>
<accession>A0ABV7F6H9</accession>
<evidence type="ECO:0000313" key="1">
    <source>
        <dbReference type="EMBL" id="MFC3110709.1"/>
    </source>
</evidence>
<organism evidence="1 2">
    <name type="scientific">Undibacterium arcticum</name>
    <dbReference type="NCBI Taxonomy" id="1762892"/>
    <lineage>
        <taxon>Bacteria</taxon>
        <taxon>Pseudomonadati</taxon>
        <taxon>Pseudomonadota</taxon>
        <taxon>Betaproteobacteria</taxon>
        <taxon>Burkholderiales</taxon>
        <taxon>Oxalobacteraceae</taxon>
        <taxon>Undibacterium</taxon>
    </lineage>
</organism>